<organism evidence="2 3">
    <name type="scientific">Thamnocephalis sphaerospora</name>
    <dbReference type="NCBI Taxonomy" id="78915"/>
    <lineage>
        <taxon>Eukaryota</taxon>
        <taxon>Fungi</taxon>
        <taxon>Fungi incertae sedis</taxon>
        <taxon>Zoopagomycota</taxon>
        <taxon>Zoopagomycotina</taxon>
        <taxon>Zoopagomycetes</taxon>
        <taxon>Zoopagales</taxon>
        <taxon>Sigmoideomycetaceae</taxon>
        <taxon>Thamnocephalis</taxon>
    </lineage>
</organism>
<dbReference type="Proteomes" id="UP000271241">
    <property type="component" value="Unassembled WGS sequence"/>
</dbReference>
<keyword evidence="3" id="KW-1185">Reference proteome</keyword>
<dbReference type="SUPFAM" id="SSF54909">
    <property type="entry name" value="Dimeric alpha+beta barrel"/>
    <property type="match status" value="1"/>
</dbReference>
<evidence type="ECO:0000313" key="3">
    <source>
        <dbReference type="Proteomes" id="UP000271241"/>
    </source>
</evidence>
<evidence type="ECO:0000259" key="1">
    <source>
        <dbReference type="Pfam" id="PF07876"/>
    </source>
</evidence>
<name>A0A4P9XS08_9FUNG</name>
<dbReference type="AlphaFoldDB" id="A0A4P9XS08"/>
<dbReference type="Pfam" id="PF07876">
    <property type="entry name" value="Dabb"/>
    <property type="match status" value="1"/>
</dbReference>
<dbReference type="EMBL" id="KZ992562">
    <property type="protein sequence ID" value="RKP08878.1"/>
    <property type="molecule type" value="Genomic_DNA"/>
</dbReference>
<dbReference type="Gene3D" id="3.30.70.100">
    <property type="match status" value="1"/>
</dbReference>
<accession>A0A4P9XS08</accession>
<sequence>MAYLYVVDYKYKENVDSALKSLLEELQQNITSAIPFVRAAHYGNNDSQFGSGFTQTFIVELESKRDARRYETHPYARRLWNVRKEVAQGKYIWPCPTVLY</sequence>
<dbReference type="InterPro" id="IPR011008">
    <property type="entry name" value="Dimeric_a/b-barrel"/>
</dbReference>
<dbReference type="InterPro" id="IPR013097">
    <property type="entry name" value="Dabb"/>
</dbReference>
<evidence type="ECO:0000313" key="2">
    <source>
        <dbReference type="EMBL" id="RKP08878.1"/>
    </source>
</evidence>
<proteinExistence type="predicted"/>
<gene>
    <name evidence="2" type="ORF">THASP1DRAFT_23217</name>
</gene>
<feature type="domain" description="Stress-response A/B barrel" evidence="1">
    <location>
        <begin position="10"/>
        <end position="79"/>
    </location>
</feature>
<protein>
    <recommendedName>
        <fullName evidence="1">Stress-response A/B barrel domain-containing protein</fullName>
    </recommendedName>
</protein>
<reference evidence="3" key="1">
    <citation type="journal article" date="2018" name="Nat. Microbiol.">
        <title>Leveraging single-cell genomics to expand the fungal tree of life.</title>
        <authorList>
            <person name="Ahrendt S.R."/>
            <person name="Quandt C.A."/>
            <person name="Ciobanu D."/>
            <person name="Clum A."/>
            <person name="Salamov A."/>
            <person name="Andreopoulos B."/>
            <person name="Cheng J.F."/>
            <person name="Woyke T."/>
            <person name="Pelin A."/>
            <person name="Henrissat B."/>
            <person name="Reynolds N.K."/>
            <person name="Benny G.L."/>
            <person name="Smith M.E."/>
            <person name="James T.Y."/>
            <person name="Grigoriev I.V."/>
        </authorList>
    </citation>
    <scope>NUCLEOTIDE SEQUENCE [LARGE SCALE GENOMIC DNA]</scope>
    <source>
        <strain evidence="3">RSA 1356</strain>
    </source>
</reference>